<sequence>MPFKLLRRNQEPEPVRPWFARLYPGRPTAAMHPSAGRAVAEGFAAGIRQTEELRLAREEAARWRRHADSYDQERARAVEALADAHRNTYAAHAESAHLLAWLAALHPASAVMTPASDEDPGGPQVLYLVAGGWQMSWTVGRELVPLFGHVPVVDRTDSRAQWDGHGTEQKYQRIRQHVRLLALADAPVTGVMTELEAHSA</sequence>
<dbReference type="AlphaFoldDB" id="A0A143C2P9"/>
<proteinExistence type="predicted"/>
<reference evidence="2" key="1">
    <citation type="submission" date="2016-04" db="EMBL/GenBank/DDBJ databases">
        <authorList>
            <person name="Zhang B."/>
        </authorList>
    </citation>
    <scope>NUCLEOTIDE SEQUENCE [LARGE SCALE GENOMIC DNA]</scope>
    <source>
        <strain evidence="2">S10</strain>
    </source>
</reference>
<keyword evidence="2" id="KW-1185">Reference proteome</keyword>
<evidence type="ECO:0000313" key="1">
    <source>
        <dbReference type="EMBL" id="AMW11641.1"/>
    </source>
</evidence>
<dbReference type="EMBL" id="CP015098">
    <property type="protein sequence ID" value="AMW11641.1"/>
    <property type="molecule type" value="Genomic_DNA"/>
</dbReference>
<name>A0A143C2P9_9ACTN</name>
<protein>
    <submittedName>
        <fullName evidence="1">Uncharacterized protein</fullName>
    </submittedName>
</protein>
<gene>
    <name evidence="1" type="ORF">A4E84_20370</name>
</gene>
<accession>A0A143C2P9</accession>
<organism evidence="1 2">
    <name type="scientific">Streptomyces qaidamensis</name>
    <dbReference type="NCBI Taxonomy" id="1783515"/>
    <lineage>
        <taxon>Bacteria</taxon>
        <taxon>Bacillati</taxon>
        <taxon>Actinomycetota</taxon>
        <taxon>Actinomycetes</taxon>
        <taxon>Kitasatosporales</taxon>
        <taxon>Streptomycetaceae</taxon>
        <taxon>Streptomyces</taxon>
        <taxon>Streptomyces aurantiacus group</taxon>
    </lineage>
</organism>
<dbReference type="Proteomes" id="UP000076096">
    <property type="component" value="Chromosome"/>
</dbReference>
<dbReference type="STRING" id="1783515.A4E84_20370"/>
<dbReference type="RefSeq" id="WP_062927956.1">
    <property type="nucleotide sequence ID" value="NZ_CP015098.1"/>
</dbReference>
<evidence type="ECO:0000313" key="2">
    <source>
        <dbReference type="Proteomes" id="UP000076096"/>
    </source>
</evidence>
<dbReference type="KEGG" id="stsi:A4E84_20370"/>